<dbReference type="InterPro" id="IPR051167">
    <property type="entry name" value="Prolyl_oligopep/macrocyclase"/>
</dbReference>
<dbReference type="GO" id="GO:0070012">
    <property type="term" value="F:oligopeptidase activity"/>
    <property type="evidence" value="ECO:0007669"/>
    <property type="project" value="TreeGrafter"/>
</dbReference>
<dbReference type="InterPro" id="IPR002470">
    <property type="entry name" value="Peptidase_S9A"/>
</dbReference>
<keyword evidence="6 7" id="KW-0720">Serine protease</keyword>
<evidence type="ECO:0000256" key="6">
    <source>
        <dbReference type="ARBA" id="ARBA00022825"/>
    </source>
</evidence>
<dbReference type="PRINTS" id="PR00862">
    <property type="entry name" value="PROLIGOPTASE"/>
</dbReference>
<dbReference type="PANTHER" id="PTHR42881">
    <property type="entry name" value="PROLYL ENDOPEPTIDASE"/>
    <property type="match status" value="1"/>
</dbReference>
<reference evidence="11 12" key="1">
    <citation type="submission" date="2014-09" db="EMBL/GenBank/DDBJ databases">
        <authorList>
            <person name="Martin A.A."/>
        </authorList>
    </citation>
    <scope>NUCLEOTIDE SEQUENCE</scope>
    <source>
        <strain evidence="12">ED321</strain>
        <strain evidence="11">ED321 Heterogonic</strain>
    </source>
</reference>
<dbReference type="PROSITE" id="PS00708">
    <property type="entry name" value="PRO_ENDOPEP_SER"/>
    <property type="match status" value="1"/>
</dbReference>
<evidence type="ECO:0000256" key="8">
    <source>
        <dbReference type="SAM" id="SignalP"/>
    </source>
</evidence>
<evidence type="ECO:0000313" key="14">
    <source>
        <dbReference type="WormBase" id="SRAE_2000461510"/>
    </source>
</evidence>
<evidence type="ECO:0000313" key="11">
    <source>
        <dbReference type="EMBL" id="CEF69969.1"/>
    </source>
</evidence>
<keyword evidence="5 7" id="KW-0378">Hydrolase</keyword>
<evidence type="ECO:0000313" key="12">
    <source>
        <dbReference type="Proteomes" id="UP000035682"/>
    </source>
</evidence>
<evidence type="ECO:0000256" key="4">
    <source>
        <dbReference type="ARBA" id="ARBA00022670"/>
    </source>
</evidence>
<dbReference type="SUPFAM" id="SSF50993">
    <property type="entry name" value="Peptidase/esterase 'gauge' domain"/>
    <property type="match status" value="1"/>
</dbReference>
<gene>
    <name evidence="11 13 14" type="ORF">SRAE_2000461510</name>
</gene>
<feature type="signal peptide" evidence="8">
    <location>
        <begin position="1"/>
        <end position="22"/>
    </location>
</feature>
<dbReference type="OMA" id="HYEYLEN"/>
<dbReference type="GO" id="GO:0006508">
    <property type="term" value="P:proteolysis"/>
    <property type="evidence" value="ECO:0007669"/>
    <property type="project" value="UniProtKB-KW"/>
</dbReference>
<evidence type="ECO:0000256" key="2">
    <source>
        <dbReference type="ARBA" id="ARBA00005228"/>
    </source>
</evidence>
<dbReference type="InterPro" id="IPR029058">
    <property type="entry name" value="AB_hydrolase_fold"/>
</dbReference>
<dbReference type="RefSeq" id="XP_024509168.1">
    <property type="nucleotide sequence ID" value="XM_024643505.1"/>
</dbReference>
<organism evidence="11">
    <name type="scientific">Strongyloides ratti</name>
    <name type="common">Parasitic roundworm</name>
    <dbReference type="NCBI Taxonomy" id="34506"/>
    <lineage>
        <taxon>Eukaryota</taxon>
        <taxon>Metazoa</taxon>
        <taxon>Ecdysozoa</taxon>
        <taxon>Nematoda</taxon>
        <taxon>Chromadorea</taxon>
        <taxon>Rhabditida</taxon>
        <taxon>Tylenchina</taxon>
        <taxon>Panagrolaimomorpha</taxon>
        <taxon>Strongyloidoidea</taxon>
        <taxon>Strongyloididae</taxon>
        <taxon>Strongyloides</taxon>
    </lineage>
</organism>
<dbReference type="EMBL" id="LN609529">
    <property type="protein sequence ID" value="CEF69969.1"/>
    <property type="molecule type" value="Genomic_DNA"/>
</dbReference>
<dbReference type="GeneID" id="36382340"/>
<dbReference type="PANTHER" id="PTHR42881:SF2">
    <property type="entry name" value="PROLYL ENDOPEPTIDASE"/>
    <property type="match status" value="1"/>
</dbReference>
<dbReference type="EC" id="3.4.21.-" evidence="7"/>
<dbReference type="Gene3D" id="2.130.10.120">
    <property type="entry name" value="Prolyl oligopeptidase, N-terminal domain"/>
    <property type="match status" value="1"/>
</dbReference>
<keyword evidence="12" id="KW-1185">Reference proteome</keyword>
<dbReference type="InterPro" id="IPR002471">
    <property type="entry name" value="Pept_S9_AS"/>
</dbReference>
<dbReference type="InterPro" id="IPR001375">
    <property type="entry name" value="Peptidase_S9_cat"/>
</dbReference>
<dbReference type="OrthoDB" id="248387at2759"/>
<dbReference type="SUPFAM" id="SSF53474">
    <property type="entry name" value="alpha/beta-Hydrolases"/>
    <property type="match status" value="1"/>
</dbReference>
<dbReference type="Gene3D" id="3.40.50.1820">
    <property type="entry name" value="alpha/beta hydrolase"/>
    <property type="match status" value="1"/>
</dbReference>
<proteinExistence type="inferred from homology"/>
<keyword evidence="4 7" id="KW-0645">Protease</keyword>
<dbReference type="MEROPS" id="S09.001"/>
<evidence type="ECO:0000256" key="1">
    <source>
        <dbReference type="ARBA" id="ARBA00001070"/>
    </source>
</evidence>
<dbReference type="Pfam" id="PF02897">
    <property type="entry name" value="Peptidase_S9_N"/>
    <property type="match status" value="1"/>
</dbReference>
<protein>
    <recommendedName>
        <fullName evidence="3 7">Prolyl endopeptidase</fullName>
        <ecNumber evidence="7">3.4.21.-</ecNumber>
    </recommendedName>
</protein>
<evidence type="ECO:0000259" key="10">
    <source>
        <dbReference type="Pfam" id="PF02897"/>
    </source>
</evidence>
<name>A0A090LP51_STRRB</name>
<evidence type="ECO:0000313" key="13">
    <source>
        <dbReference type="WBParaSite" id="SRAE_2000461510.1"/>
    </source>
</evidence>
<accession>A0A090LP51</accession>
<comment type="similarity">
    <text evidence="2 7">Belongs to the peptidase S9A family.</text>
</comment>
<dbReference type="Proteomes" id="UP000035682">
    <property type="component" value="Unplaced"/>
</dbReference>
<dbReference type="eggNOG" id="KOG2237">
    <property type="taxonomic scope" value="Eukaryota"/>
</dbReference>
<comment type="catalytic activity">
    <reaction evidence="1">
        <text>Hydrolysis of Pro-|-Xaa &gt;&gt; Ala-|-Xaa in oligopeptides.</text>
        <dbReference type="EC" id="3.4.21.26"/>
    </reaction>
</comment>
<dbReference type="GO" id="GO:0004252">
    <property type="term" value="F:serine-type endopeptidase activity"/>
    <property type="evidence" value="ECO:0007669"/>
    <property type="project" value="UniProtKB-UniRule"/>
</dbReference>
<feature type="domain" description="Peptidase S9A N-terminal" evidence="10">
    <location>
        <begin position="75"/>
        <end position="481"/>
    </location>
</feature>
<sequence>MHYSLFLYYIFALVALLPAIDSKKSSEKRNKNSSKRPNLTTPQPKILNECEKNELYFRNRYNSLIRINVTTYPIIERCNTCSKIVFGKKIWNHYEYLENLQGKKTLEFVKNLNKISNKYLNQISIRSYIKRKIVQYYNYGKHSLFSKHGEYYYYTYKPPKKDHAILLRKYKYYYRGEVVFDVDKFDKTGKTSMKSISLPKNGKYIALLLSVNGSDWGTIRFMTNKGETLTNSLKNIKFTNMEFAYSGKGFFYSTFVNKKGQVVSNQKEKNVYHALLYHKMGRCQEDDIIIADYKEIDNMIILGSVSNDERYLFVYYYKGSSRENMIYYLNLSKFRRGKIHKKPKLKPLFTDFDGTYSIINTNCDELIVLTTKDAPTGKIIKVNIKDAHKGIKKWKTLIEADPKRKIKNVEAGGQKYLIVHYSENLKDRVYIYNKNNGKMITKLDLDSGSVVSISASPYYSRFFIKVSNQVIPQIIYTGNLMEMKHGKRKVTMRVIIKTTLYGIEKQNFVMKTEYYKSKDGTMIPMFIFHKKGIKLNGRNPVLLEGYGGFGVSFLPTFSSSNLMFVNHLNGIYVIACIRGGGEYGKKWHDAGKHLNKQNSFDDFIAAAEYLINEKYTNPSKLAISGSSNGGLLTAVVSQQRPELFGTVIIGVGVLDMIRYHNFTFGAAWKSEYGDPEKEEDFNYLLNYSPLNNLKMPKRPIQWPSTLITTGLNDDRVVASHSLKYAAELYYTIQKGIRYQRNPILVKVSDGQGHNGATTYIKRVKETVDVFAFIKETLNIKWTYQVKN</sequence>
<evidence type="ECO:0000256" key="7">
    <source>
        <dbReference type="RuleBase" id="RU368024"/>
    </source>
</evidence>
<dbReference type="AlphaFoldDB" id="A0A090LP51"/>
<evidence type="ECO:0000259" key="9">
    <source>
        <dbReference type="Pfam" id="PF00326"/>
    </source>
</evidence>
<feature type="domain" description="Peptidase S9 prolyl oligopeptidase catalytic" evidence="9">
    <location>
        <begin position="556"/>
        <end position="778"/>
    </location>
</feature>
<dbReference type="InterPro" id="IPR023302">
    <property type="entry name" value="Pept_S9A_N"/>
</dbReference>
<dbReference type="FunFam" id="3.40.50.1820:FF:000005">
    <property type="entry name" value="Prolyl endopeptidase"/>
    <property type="match status" value="1"/>
</dbReference>
<feature type="chain" id="PRO_5015031167" description="Prolyl endopeptidase" evidence="8">
    <location>
        <begin position="23"/>
        <end position="787"/>
    </location>
</feature>
<evidence type="ECO:0000256" key="3">
    <source>
        <dbReference type="ARBA" id="ARBA00016310"/>
    </source>
</evidence>
<reference evidence="13" key="2">
    <citation type="submission" date="2020-12" db="UniProtKB">
        <authorList>
            <consortium name="WormBaseParasite"/>
        </authorList>
    </citation>
    <scope>IDENTIFICATION</scope>
</reference>
<dbReference type="Pfam" id="PF00326">
    <property type="entry name" value="Peptidase_S9"/>
    <property type="match status" value="1"/>
</dbReference>
<keyword evidence="8" id="KW-0732">Signal</keyword>
<dbReference type="GO" id="GO:0005829">
    <property type="term" value="C:cytosol"/>
    <property type="evidence" value="ECO:0007669"/>
    <property type="project" value="TreeGrafter"/>
</dbReference>
<dbReference type="WBParaSite" id="SRAE_2000461510.1">
    <property type="protein sequence ID" value="SRAE_2000461510.1"/>
    <property type="gene ID" value="WBGene00264847"/>
</dbReference>
<dbReference type="CTD" id="36382340"/>
<dbReference type="WormBase" id="SRAE_2000461510">
    <property type="protein sequence ID" value="SRP05622"/>
    <property type="gene ID" value="WBGene00264847"/>
</dbReference>
<evidence type="ECO:0000256" key="5">
    <source>
        <dbReference type="ARBA" id="ARBA00022801"/>
    </source>
</evidence>